<feature type="transmembrane region" description="Helical" evidence="2">
    <location>
        <begin position="230"/>
        <end position="251"/>
    </location>
</feature>
<dbReference type="Proteomes" id="UP001174210">
    <property type="component" value="Unassembled WGS sequence"/>
</dbReference>
<feature type="region of interest" description="Disordered" evidence="1">
    <location>
        <begin position="324"/>
        <end position="364"/>
    </location>
</feature>
<protein>
    <recommendedName>
        <fullName evidence="5">TrbL/VirB6 plasmid conjugal transfer protein</fullName>
    </recommendedName>
</protein>
<keyword evidence="4" id="KW-1185">Reference proteome</keyword>
<feature type="transmembrane region" description="Helical" evidence="2">
    <location>
        <begin position="7"/>
        <end position="24"/>
    </location>
</feature>
<feature type="transmembrane region" description="Helical" evidence="2">
    <location>
        <begin position="85"/>
        <end position="105"/>
    </location>
</feature>
<proteinExistence type="predicted"/>
<feature type="region of interest" description="Disordered" evidence="1">
    <location>
        <begin position="415"/>
        <end position="440"/>
    </location>
</feature>
<evidence type="ECO:0000313" key="3">
    <source>
        <dbReference type="EMBL" id="MDN4599402.1"/>
    </source>
</evidence>
<gene>
    <name evidence="3" type="ORF">P5G59_19795</name>
</gene>
<evidence type="ECO:0000313" key="4">
    <source>
        <dbReference type="Proteomes" id="UP001174210"/>
    </source>
</evidence>
<feature type="compositionally biased region" description="Low complexity" evidence="1">
    <location>
        <begin position="348"/>
        <end position="364"/>
    </location>
</feature>
<reference evidence="3" key="1">
    <citation type="submission" date="2023-03" db="EMBL/GenBank/DDBJ databases">
        <title>MT1 and MT2 Draft Genomes of Novel Species.</title>
        <authorList>
            <person name="Venkateswaran K."/>
        </authorList>
    </citation>
    <scope>NUCLEOTIDE SEQUENCE</scope>
    <source>
        <strain evidence="3">F6_8S_P_1A</strain>
    </source>
</reference>
<comment type="caution">
    <text evidence="3">The sequence shown here is derived from an EMBL/GenBank/DDBJ whole genome shotgun (WGS) entry which is preliminary data.</text>
</comment>
<feature type="transmembrane region" description="Helical" evidence="2">
    <location>
        <begin position="56"/>
        <end position="73"/>
    </location>
</feature>
<keyword evidence="2" id="KW-1133">Transmembrane helix</keyword>
<keyword evidence="2" id="KW-0472">Membrane</keyword>
<feature type="transmembrane region" description="Helical" evidence="2">
    <location>
        <begin position="201"/>
        <end position="218"/>
    </location>
</feature>
<organism evidence="3 4">
    <name type="scientific">Leifsonia virtsii</name>
    <dbReference type="NCBI Taxonomy" id="3035915"/>
    <lineage>
        <taxon>Bacteria</taxon>
        <taxon>Bacillati</taxon>
        <taxon>Actinomycetota</taxon>
        <taxon>Actinomycetes</taxon>
        <taxon>Micrococcales</taxon>
        <taxon>Microbacteriaceae</taxon>
        <taxon>Leifsonia</taxon>
    </lineage>
</organism>
<evidence type="ECO:0000256" key="1">
    <source>
        <dbReference type="SAM" id="MobiDB-lite"/>
    </source>
</evidence>
<evidence type="ECO:0000256" key="2">
    <source>
        <dbReference type="SAM" id="Phobius"/>
    </source>
</evidence>
<sequence length="440" mass="44339">MDWLFGWINNLMGGMIVGLANFAADVVKNTFNMDSTNLDGTVATADLAVGTDVGNLILWLAAPITVAAVVWQIMRSAAGGRLDGVLRALIGGVGFVVLTRVVFWYGPYAIHGFDETTTALVDYFNQSAGGITDSLMQSLNFTYNTSNGQWETTGGGVWNAPSWMVGGAVSTMVIPIIPLIAVGCLALGGFLLMAMLGFRRWALIVMIGLSALAFMFLPTEKAGRAVPGKWLQIAVSLLVAKPLAAIIIAICAKMLAASGQMNLLMFTVAVVSFLVAAASPLIAMKFFGFLGVEIGHAYAQAAGEGAVRQGAGKAMNSASQAAQARQWLPRKSASDGGGSSDPVKPIQSSGGPASTGSPAPVAASTGAKAGAAAGAGGGAAAGGAAAAAGPVGLAAGAVGAVKAGATKAREGFEGAAGAAGNGMDNAPRLARHRPEEGARL</sequence>
<keyword evidence="2" id="KW-0812">Transmembrane</keyword>
<accession>A0ABT8J481</accession>
<evidence type="ECO:0008006" key="5">
    <source>
        <dbReference type="Google" id="ProtNLM"/>
    </source>
</evidence>
<dbReference type="RefSeq" id="WP_301220741.1">
    <property type="nucleotide sequence ID" value="NZ_JAROCB010000006.1"/>
</dbReference>
<feature type="transmembrane region" description="Helical" evidence="2">
    <location>
        <begin position="172"/>
        <end position="194"/>
    </location>
</feature>
<feature type="transmembrane region" description="Helical" evidence="2">
    <location>
        <begin position="263"/>
        <end position="283"/>
    </location>
</feature>
<name>A0ABT8J481_9MICO</name>
<dbReference type="EMBL" id="JAROCB010000006">
    <property type="protein sequence ID" value="MDN4599402.1"/>
    <property type="molecule type" value="Genomic_DNA"/>
</dbReference>